<sequence>MSQHQSNREQAAFAFAEDVVSRDPASARKAGLAETEEQIAIKSAIRQMYAGDIMTIRAFAGAGKTSTLVILAKDVMSRGLGKGLYLAFNREIANEATKKFKPFNVDCRTSHSLAFRTVIGGSIPCYSLNLRAVRETVNHTALQDLISATGLPKAKAEALVLNSVEQFCSSDQPHITDEISAAAIIKMFGDPLNGSAMQQKLRTRLLNCRSYVTTAAMSVWNVIRNPRVHGVTYHSVYLKLFEMDKNAIARAFGHYACVYLDEAQDFSPVQTSILRTMLTFKRQAAVLVGDRFQQIYAWRGAVDALDAFDTPHQYTLTTSFRFTPDIADVANRVLDRMPNADPDRPKIQGAGPGKNVTGEAVITRSNMGTLDAALSHPDRHIYIPGGIDDLIQMLEDAVNLKRDNLTAIRTEEFRHYTCWMDFVEETEATGNPAMKTIQQLVEEPDWFERLEALKGRIVSSEGTDILTIGTTHKLKGREYKRVTIWEDFPDLETVTINYDKARARGDHSGMAGAIEEFHLFYVALTRATTNLVMPSWAKSFLGMYQKEQLKAANQMFTEPTDGRYLAMGKSDYLLP</sequence>
<dbReference type="EC" id="5.6.2.4" evidence="7"/>
<dbReference type="GO" id="GO:0000724">
    <property type="term" value="P:double-strand break repair via homologous recombination"/>
    <property type="evidence" value="ECO:0007669"/>
    <property type="project" value="TreeGrafter"/>
</dbReference>
<evidence type="ECO:0000259" key="10">
    <source>
        <dbReference type="Pfam" id="PF00580"/>
    </source>
</evidence>
<dbReference type="GeneID" id="31929875"/>
<dbReference type="KEGG" id="txi:TH3_21168"/>
<organism evidence="12 13">
    <name type="scientific">Thalassospira xiamenensis M-5 = DSM 17429</name>
    <dbReference type="NCBI Taxonomy" id="1123366"/>
    <lineage>
        <taxon>Bacteria</taxon>
        <taxon>Pseudomonadati</taxon>
        <taxon>Pseudomonadota</taxon>
        <taxon>Alphaproteobacteria</taxon>
        <taxon>Rhodospirillales</taxon>
        <taxon>Thalassospiraceae</taxon>
        <taxon>Thalassospira</taxon>
    </lineage>
</organism>
<dbReference type="InterPro" id="IPR014017">
    <property type="entry name" value="DNA_helicase_UvrD-like_C"/>
</dbReference>
<dbReference type="GO" id="GO:0043138">
    <property type="term" value="F:3'-5' DNA helicase activity"/>
    <property type="evidence" value="ECO:0007669"/>
    <property type="project" value="UniProtKB-EC"/>
</dbReference>
<gene>
    <name evidence="12" type="ORF">TH3_21168</name>
</gene>
<keyword evidence="4" id="KW-0067">ATP-binding</keyword>
<dbReference type="GO" id="GO:0016787">
    <property type="term" value="F:hydrolase activity"/>
    <property type="evidence" value="ECO:0007669"/>
    <property type="project" value="UniProtKB-KW"/>
</dbReference>
<keyword evidence="3" id="KW-0347">Helicase</keyword>
<dbReference type="GO" id="GO:0005524">
    <property type="term" value="F:ATP binding"/>
    <property type="evidence" value="ECO:0007669"/>
    <property type="project" value="UniProtKB-KW"/>
</dbReference>
<evidence type="ECO:0000256" key="4">
    <source>
        <dbReference type="ARBA" id="ARBA00022840"/>
    </source>
</evidence>
<evidence type="ECO:0000256" key="5">
    <source>
        <dbReference type="ARBA" id="ARBA00023235"/>
    </source>
</evidence>
<dbReference type="Gene3D" id="3.40.50.300">
    <property type="entry name" value="P-loop containing nucleotide triphosphate hydrolases"/>
    <property type="match status" value="2"/>
</dbReference>
<dbReference type="InterPro" id="IPR027417">
    <property type="entry name" value="P-loop_NTPase"/>
</dbReference>
<dbReference type="InterPro" id="IPR000212">
    <property type="entry name" value="DNA_helicase_UvrD/REP"/>
</dbReference>
<evidence type="ECO:0000256" key="2">
    <source>
        <dbReference type="ARBA" id="ARBA00022801"/>
    </source>
</evidence>
<dbReference type="AlphaFoldDB" id="A0AB72UL29"/>
<dbReference type="PANTHER" id="PTHR11070:SF30">
    <property type="entry name" value="F-BOX DNA HELICASE 1"/>
    <property type="match status" value="1"/>
</dbReference>
<keyword evidence="2" id="KW-0378">Hydrolase</keyword>
<reference evidence="12 13" key="1">
    <citation type="journal article" date="2012" name="J. Bacteriol.">
        <title>Genome sequence of Thalassospira xiamenensis type strain M-5.</title>
        <authorList>
            <person name="Lai Q."/>
            <person name="Shao Z."/>
        </authorList>
    </citation>
    <scope>NUCLEOTIDE SEQUENCE [LARGE SCALE GENOMIC DNA]</scope>
    <source>
        <strain evidence="12 13">M-5</strain>
    </source>
</reference>
<dbReference type="RefSeq" id="WP_007091729.1">
    <property type="nucleotide sequence ID" value="NZ_CP004389.1"/>
</dbReference>
<evidence type="ECO:0000256" key="8">
    <source>
        <dbReference type="ARBA" id="ARBA00048988"/>
    </source>
</evidence>
<dbReference type="SUPFAM" id="SSF52540">
    <property type="entry name" value="P-loop containing nucleoside triphosphate hydrolases"/>
    <property type="match status" value="1"/>
</dbReference>
<comment type="catalytic activity">
    <reaction evidence="8">
        <text>ATP + H2O = ADP + phosphate + H(+)</text>
        <dbReference type="Rhea" id="RHEA:13065"/>
        <dbReference type="ChEBI" id="CHEBI:15377"/>
        <dbReference type="ChEBI" id="CHEBI:15378"/>
        <dbReference type="ChEBI" id="CHEBI:30616"/>
        <dbReference type="ChEBI" id="CHEBI:43474"/>
        <dbReference type="ChEBI" id="CHEBI:456216"/>
        <dbReference type="EC" id="5.6.2.4"/>
    </reaction>
</comment>
<evidence type="ECO:0000256" key="6">
    <source>
        <dbReference type="ARBA" id="ARBA00034617"/>
    </source>
</evidence>
<dbReference type="PANTHER" id="PTHR11070">
    <property type="entry name" value="UVRD / RECB / PCRA DNA HELICASE FAMILY MEMBER"/>
    <property type="match status" value="1"/>
</dbReference>
<evidence type="ECO:0000313" key="13">
    <source>
        <dbReference type="Proteomes" id="UP000007127"/>
    </source>
</evidence>
<evidence type="ECO:0000256" key="9">
    <source>
        <dbReference type="SAM" id="MobiDB-lite"/>
    </source>
</evidence>
<dbReference type="Pfam" id="PF00580">
    <property type="entry name" value="UvrD-helicase"/>
    <property type="match status" value="1"/>
</dbReference>
<dbReference type="GO" id="GO:0031297">
    <property type="term" value="P:replication fork processing"/>
    <property type="evidence" value="ECO:0007669"/>
    <property type="project" value="TreeGrafter"/>
</dbReference>
<feature type="region of interest" description="Disordered" evidence="9">
    <location>
        <begin position="337"/>
        <end position="356"/>
    </location>
</feature>
<dbReference type="GO" id="GO:0003677">
    <property type="term" value="F:DNA binding"/>
    <property type="evidence" value="ECO:0007669"/>
    <property type="project" value="InterPro"/>
</dbReference>
<evidence type="ECO:0000259" key="11">
    <source>
        <dbReference type="Pfam" id="PF13361"/>
    </source>
</evidence>
<proteinExistence type="predicted"/>
<evidence type="ECO:0000256" key="3">
    <source>
        <dbReference type="ARBA" id="ARBA00022806"/>
    </source>
</evidence>
<keyword evidence="1" id="KW-0547">Nucleotide-binding</keyword>
<dbReference type="Pfam" id="PF13361">
    <property type="entry name" value="UvrD_C"/>
    <property type="match status" value="1"/>
</dbReference>
<evidence type="ECO:0000256" key="7">
    <source>
        <dbReference type="ARBA" id="ARBA00034808"/>
    </source>
</evidence>
<protein>
    <recommendedName>
        <fullName evidence="7">DNA 3'-5' helicase</fullName>
        <ecNumber evidence="7">5.6.2.4</ecNumber>
    </recommendedName>
</protein>
<keyword evidence="5" id="KW-0413">Isomerase</keyword>
<feature type="domain" description="UvrD-like helicase C-terminal" evidence="11">
    <location>
        <begin position="437"/>
        <end position="533"/>
    </location>
</feature>
<dbReference type="EMBL" id="CP004389">
    <property type="protein sequence ID" value="AJD54306.1"/>
    <property type="molecule type" value="Genomic_DNA"/>
</dbReference>
<evidence type="ECO:0000313" key="12">
    <source>
        <dbReference type="EMBL" id="AJD54306.1"/>
    </source>
</evidence>
<comment type="catalytic activity">
    <reaction evidence="6">
        <text>Couples ATP hydrolysis with the unwinding of duplex DNA by translocating in the 3'-5' direction.</text>
        <dbReference type="EC" id="5.6.2.4"/>
    </reaction>
</comment>
<dbReference type="InterPro" id="IPR014016">
    <property type="entry name" value="UvrD-like_ATP-bd"/>
</dbReference>
<feature type="domain" description="UvrD-like helicase ATP-binding" evidence="10">
    <location>
        <begin position="52"/>
        <end position="302"/>
    </location>
</feature>
<evidence type="ECO:0000256" key="1">
    <source>
        <dbReference type="ARBA" id="ARBA00022741"/>
    </source>
</evidence>
<dbReference type="Proteomes" id="UP000007127">
    <property type="component" value="Plasmid"/>
</dbReference>
<keyword evidence="12" id="KW-0614">Plasmid</keyword>
<geneLocation type="plasmid" evidence="13"/>
<name>A0AB72UL29_9PROT</name>
<accession>A0AB72UL29</accession>